<dbReference type="Pfam" id="PF00534">
    <property type="entry name" value="Glycos_transf_1"/>
    <property type="match status" value="1"/>
</dbReference>
<organism evidence="3 4">
    <name type="scientific">Novosphingobium olei</name>
    <dbReference type="NCBI Taxonomy" id="2728851"/>
    <lineage>
        <taxon>Bacteria</taxon>
        <taxon>Pseudomonadati</taxon>
        <taxon>Pseudomonadota</taxon>
        <taxon>Alphaproteobacteria</taxon>
        <taxon>Sphingomonadales</taxon>
        <taxon>Sphingomonadaceae</taxon>
        <taxon>Novosphingobium</taxon>
    </lineage>
</organism>
<accession>A0A7Y0BN41</accession>
<dbReference type="InterPro" id="IPR001296">
    <property type="entry name" value="Glyco_trans_1"/>
</dbReference>
<proteinExistence type="predicted"/>
<dbReference type="Gene3D" id="3.40.50.2000">
    <property type="entry name" value="Glycogen Phosphorylase B"/>
    <property type="match status" value="2"/>
</dbReference>
<evidence type="ECO:0000259" key="1">
    <source>
        <dbReference type="Pfam" id="PF00534"/>
    </source>
</evidence>
<name>A0A7Y0BN41_9SPHN</name>
<dbReference type="GO" id="GO:0016757">
    <property type="term" value="F:glycosyltransferase activity"/>
    <property type="evidence" value="ECO:0007669"/>
    <property type="project" value="InterPro"/>
</dbReference>
<dbReference type="PANTHER" id="PTHR45947">
    <property type="entry name" value="SULFOQUINOVOSYL TRANSFERASE SQD2"/>
    <property type="match status" value="1"/>
</dbReference>
<evidence type="ECO:0000313" key="3">
    <source>
        <dbReference type="EMBL" id="NML93238.1"/>
    </source>
</evidence>
<sequence>MKLVDVCAFYAPKGGGVRTYVDRKLKAGAAMGHEVVVIAPGSRDHVEHRGPNARIVWLKSTLFPLDFNYRYFSDIPGLYAALDREQPDFIEASSPWRSASVIADWPGAAPRALIMHADPLSAYAYRWLDPIATRPTIDTLFDRYWQHLLRLDTRYDMIVSASQGLSDRLTAGGLTRVVTNPMGVDPGVFSPTLRDEGLRAGMLAMADLPPEATLLLGVGRFAPEKRWPMLVEAVTAAGTRTPVGMVLAGQGRDRKAIERKIGENPHIRILAPITERSELARVMASADALIHGCEAETFCMVAAEARASGLPLIAPDEGGAADQARTSGGFIYESADAAAAADAVVDYATQRLAGLAGPRADLPPPRTMDDHFAELFASYEKIIAQHRQGLRAA</sequence>
<feature type="domain" description="Glycosyltransferase subfamily 4-like N-terminal" evidence="2">
    <location>
        <begin position="15"/>
        <end position="186"/>
    </location>
</feature>
<protein>
    <submittedName>
        <fullName evidence="3">Glycosyltransferase family 1 protein</fullName>
    </submittedName>
</protein>
<keyword evidence="3" id="KW-0808">Transferase</keyword>
<dbReference type="EMBL" id="JABBGM010000002">
    <property type="protein sequence ID" value="NML93238.1"/>
    <property type="molecule type" value="Genomic_DNA"/>
</dbReference>
<reference evidence="3 4" key="1">
    <citation type="submission" date="2020-04" db="EMBL/GenBank/DDBJ databases">
        <title>Novosphingobium sp. TW-4 isolated from soil.</title>
        <authorList>
            <person name="Dahal R.H."/>
            <person name="Chaudhary D.K."/>
        </authorList>
    </citation>
    <scope>NUCLEOTIDE SEQUENCE [LARGE SCALE GENOMIC DNA]</scope>
    <source>
        <strain evidence="3 4">TW-4</strain>
    </source>
</reference>
<dbReference type="InterPro" id="IPR050194">
    <property type="entry name" value="Glycosyltransferase_grp1"/>
</dbReference>
<feature type="domain" description="Glycosyl transferase family 1" evidence="1">
    <location>
        <begin position="210"/>
        <end position="344"/>
    </location>
</feature>
<gene>
    <name evidence="3" type="ORF">HHL27_06080</name>
</gene>
<dbReference type="InterPro" id="IPR028098">
    <property type="entry name" value="Glyco_trans_4-like_N"/>
</dbReference>
<dbReference type="RefSeq" id="WP_169492482.1">
    <property type="nucleotide sequence ID" value="NZ_JABBGM010000002.1"/>
</dbReference>
<dbReference type="PANTHER" id="PTHR45947:SF3">
    <property type="entry name" value="SULFOQUINOVOSYL TRANSFERASE SQD2"/>
    <property type="match status" value="1"/>
</dbReference>
<dbReference type="AlphaFoldDB" id="A0A7Y0BN41"/>
<dbReference type="Pfam" id="PF13439">
    <property type="entry name" value="Glyco_transf_4"/>
    <property type="match status" value="1"/>
</dbReference>
<comment type="caution">
    <text evidence="3">The sequence shown here is derived from an EMBL/GenBank/DDBJ whole genome shotgun (WGS) entry which is preliminary data.</text>
</comment>
<evidence type="ECO:0000313" key="4">
    <source>
        <dbReference type="Proteomes" id="UP000583556"/>
    </source>
</evidence>
<evidence type="ECO:0000259" key="2">
    <source>
        <dbReference type="Pfam" id="PF13439"/>
    </source>
</evidence>
<keyword evidence="4" id="KW-1185">Reference proteome</keyword>
<dbReference type="SUPFAM" id="SSF53756">
    <property type="entry name" value="UDP-Glycosyltransferase/glycogen phosphorylase"/>
    <property type="match status" value="1"/>
</dbReference>
<dbReference type="Proteomes" id="UP000583556">
    <property type="component" value="Unassembled WGS sequence"/>
</dbReference>